<dbReference type="AlphaFoldDB" id="A0AA49GRI5"/>
<organism evidence="1">
    <name type="scientific">Roseihalotalea indica</name>
    <dbReference type="NCBI Taxonomy" id="2867963"/>
    <lineage>
        <taxon>Bacteria</taxon>
        <taxon>Pseudomonadati</taxon>
        <taxon>Bacteroidota</taxon>
        <taxon>Cytophagia</taxon>
        <taxon>Cytophagales</taxon>
        <taxon>Catalimonadaceae</taxon>
        <taxon>Roseihalotalea</taxon>
    </lineage>
</organism>
<proteinExistence type="predicted"/>
<reference evidence="1" key="1">
    <citation type="journal article" date="2023" name="Comput. Struct. Biotechnol. J.">
        <title>Discovery of a novel marine Bacteroidetes with a rich repertoire of carbohydrate-active enzymes.</title>
        <authorList>
            <person name="Chen B."/>
            <person name="Liu G."/>
            <person name="Chen Q."/>
            <person name="Wang H."/>
            <person name="Liu L."/>
            <person name="Tang K."/>
        </authorList>
    </citation>
    <scope>NUCLEOTIDE SEQUENCE</scope>
    <source>
        <strain evidence="1">TK19036</strain>
    </source>
</reference>
<gene>
    <name evidence="1" type="ORF">K4G66_08020</name>
</gene>
<evidence type="ECO:0008006" key="2">
    <source>
        <dbReference type="Google" id="ProtNLM"/>
    </source>
</evidence>
<protein>
    <recommendedName>
        <fullName evidence="2">Transposase</fullName>
    </recommendedName>
</protein>
<accession>A0AA49GRI5</accession>
<dbReference type="EMBL" id="CP120682">
    <property type="protein sequence ID" value="WKN38646.1"/>
    <property type="molecule type" value="Genomic_DNA"/>
</dbReference>
<evidence type="ECO:0000313" key="1">
    <source>
        <dbReference type="EMBL" id="WKN38646.1"/>
    </source>
</evidence>
<reference evidence="1" key="2">
    <citation type="journal article" date="2024" name="Antonie Van Leeuwenhoek">
        <title>Roseihalotalea indica gen. nov., sp. nov., a halophilic Bacteroidetes from mesopelagic Southwest Indian Ocean with higher carbohydrate metabolic potential.</title>
        <authorList>
            <person name="Chen B."/>
            <person name="Zhang M."/>
            <person name="Lin D."/>
            <person name="Ye J."/>
            <person name="Tang K."/>
        </authorList>
    </citation>
    <scope>NUCLEOTIDE SEQUENCE</scope>
    <source>
        <strain evidence="1">TK19036</strain>
    </source>
</reference>
<name>A0AA49GRI5_9BACT</name>
<sequence length="62" mass="7244">MIPSVPIARKGTVDIHTGRWIIERTIAWTENNRRCAKDYKRKTDNANAYIYIANIRRLATKV</sequence>